<organism evidence="4 5">
    <name type="scientific">Psychroflexus halocasei</name>
    <dbReference type="NCBI Taxonomy" id="908615"/>
    <lineage>
        <taxon>Bacteria</taxon>
        <taxon>Pseudomonadati</taxon>
        <taxon>Bacteroidota</taxon>
        <taxon>Flavobacteriia</taxon>
        <taxon>Flavobacteriales</taxon>
        <taxon>Flavobacteriaceae</taxon>
        <taxon>Psychroflexus</taxon>
    </lineage>
</organism>
<dbReference type="EMBL" id="FNQF01000005">
    <property type="protein sequence ID" value="SEA35706.1"/>
    <property type="molecule type" value="Genomic_DNA"/>
</dbReference>
<feature type="chain" id="PRO_5011656407" evidence="2">
    <location>
        <begin position="22"/>
        <end position="860"/>
    </location>
</feature>
<dbReference type="RefSeq" id="WP_093243661.1">
    <property type="nucleotide sequence ID" value="NZ_FNQF01000005.1"/>
</dbReference>
<dbReference type="STRING" id="908615.SAMN05421540_10548"/>
<evidence type="ECO:0000256" key="1">
    <source>
        <dbReference type="SAM" id="Phobius"/>
    </source>
</evidence>
<evidence type="ECO:0000313" key="5">
    <source>
        <dbReference type="Proteomes" id="UP000198820"/>
    </source>
</evidence>
<feature type="domain" description="CHAT" evidence="3">
    <location>
        <begin position="559"/>
        <end position="821"/>
    </location>
</feature>
<proteinExistence type="predicted"/>
<gene>
    <name evidence="4" type="ORF">SAMN05421540_10548</name>
</gene>
<keyword evidence="1" id="KW-0812">Transmembrane</keyword>
<keyword evidence="1" id="KW-0472">Membrane</keyword>
<keyword evidence="5" id="KW-1185">Reference proteome</keyword>
<keyword evidence="1" id="KW-1133">Transmembrane helix</keyword>
<name>A0A1H4AID7_9FLAO</name>
<dbReference type="InterPro" id="IPR011990">
    <property type="entry name" value="TPR-like_helical_dom_sf"/>
</dbReference>
<evidence type="ECO:0000259" key="3">
    <source>
        <dbReference type="Pfam" id="PF12770"/>
    </source>
</evidence>
<dbReference type="AlphaFoldDB" id="A0A1H4AID7"/>
<dbReference type="PANTHER" id="PTHR10098">
    <property type="entry name" value="RAPSYN-RELATED"/>
    <property type="match status" value="1"/>
</dbReference>
<evidence type="ECO:0000313" key="4">
    <source>
        <dbReference type="EMBL" id="SEA35706.1"/>
    </source>
</evidence>
<protein>
    <submittedName>
        <fullName evidence="4">CHAT domain-containing protein</fullName>
    </submittedName>
</protein>
<reference evidence="4 5" key="1">
    <citation type="submission" date="2016-10" db="EMBL/GenBank/DDBJ databases">
        <authorList>
            <person name="de Groot N.N."/>
        </authorList>
    </citation>
    <scope>NUCLEOTIDE SEQUENCE [LARGE SCALE GENOMIC DNA]</scope>
    <source>
        <strain evidence="4 5">DSM 23581</strain>
    </source>
</reference>
<dbReference type="SUPFAM" id="SSF48452">
    <property type="entry name" value="TPR-like"/>
    <property type="match status" value="2"/>
</dbReference>
<dbReference type="Gene3D" id="1.25.40.10">
    <property type="entry name" value="Tetratricopeptide repeat domain"/>
    <property type="match status" value="2"/>
</dbReference>
<feature type="transmembrane region" description="Helical" evidence="1">
    <location>
        <begin position="833"/>
        <end position="852"/>
    </location>
</feature>
<dbReference type="Proteomes" id="UP000198820">
    <property type="component" value="Unassembled WGS sequence"/>
</dbReference>
<dbReference type="InterPro" id="IPR024983">
    <property type="entry name" value="CHAT_dom"/>
</dbReference>
<accession>A0A1H4AID7</accession>
<feature type="signal peptide" evidence="2">
    <location>
        <begin position="1"/>
        <end position="21"/>
    </location>
</feature>
<evidence type="ECO:0000256" key="2">
    <source>
        <dbReference type="SAM" id="SignalP"/>
    </source>
</evidence>
<dbReference type="Pfam" id="PF12770">
    <property type="entry name" value="CHAT"/>
    <property type="match status" value="1"/>
</dbReference>
<keyword evidence="2" id="KW-0732">Signal</keyword>
<sequence>MRNLYLRFICILIFCAFQAQAQNLEDSIYNSLDTFVASPSEEHLDQFKLEINKISQKNLKPEEKLAVVIAQCNMGYYSKKYNRTQEAISLYEKAWLLYQEENFDNYDITEYCLKPLGNLYTKTGNFTQAENIIKTYINQAIKENNKDQEIAGIINLSVVYHNTGHFKMAIDILEEKLKKVDLKPEQKEALKNNLTTNLIALKDYEKAKKLVSNSSEVERSFNYYKNEALLHLKNNEISEAKNKMKLAEEILIKKADINARDLAKFYTEKADIYLFNKEYDKAEKSFFKALKTLLPQQDLETFTDRDILYPENTFLTIFDGLAKLQDDWEKALQYYDLSFYVSDLINHEITSQQAKILHLSSSKKRTETCLGILYEQSKKSSDNSIFKRALNYVENNKAIVLKKNIKKRAISETQPQDSILSKSLELKKLQQSLINRVIRSQLNNEKPSDSVLKALNKINLAYNQTQELIDKDLKQTTNHQVSIGEIQKKLELDKAEMQLYFFGQESVYDFLITEKTTAFNKTGTAKDLRKPVKTYLSFFEDPSAINSQLKDFKESAHRLYQDLNLKQLQSKNIVIVPDALLSFTPFDSFLTEKSKTSQFEKMPFLIREKSLTYQTSISFYLDDRKESDLKNQLGVFPIFDNTSYELSYSKEEAKSFGKLENSDILYQNKATKSEFLKKASHYNILHLSTHAQGGNFSVPASLAFYDETLILPELYTLDLNPELVVLSACETGIGKIQGSEGAMSLARGFQYAGAKNLLFSLWQVNDQSTAEMMTSFYSYFENHQSKSYALHQSKLDYLDHFEIRNHKQSPYYWAGFVYYGEIEIPQETDSPQIKWWIIFIILGAILCIFLILRKRKHNSY</sequence>